<gene>
    <name evidence="1" type="ORF">WS70_22025</name>
</gene>
<proteinExistence type="predicted"/>
<evidence type="ECO:0000313" key="1">
    <source>
        <dbReference type="EMBL" id="AOJ04499.1"/>
    </source>
</evidence>
<dbReference type="AlphaFoldDB" id="A0A1B4FLF3"/>
<name>A0A1B4FLF3_9BURK</name>
<accession>A0A1B4FLF3</accession>
<evidence type="ECO:0000313" key="2">
    <source>
        <dbReference type="Proteomes" id="UP000062519"/>
    </source>
</evidence>
<sequence>MLPRVFAAVVAIVNFAVLAGGQSRLFVVGQCYVDVRSIAGMGRAWIASVVRCSSDAVIGLSG</sequence>
<dbReference type="KEGG" id="buu:WS70_22025"/>
<dbReference type="EMBL" id="CP013387">
    <property type="protein sequence ID" value="AOJ04499.1"/>
    <property type="molecule type" value="Genomic_DNA"/>
</dbReference>
<protein>
    <submittedName>
        <fullName evidence="1">Uncharacterized protein</fullName>
    </submittedName>
</protein>
<dbReference type="Proteomes" id="UP000062519">
    <property type="component" value="Chromosome 2"/>
</dbReference>
<keyword evidence="2" id="KW-1185">Reference proteome</keyword>
<organism evidence="1 2">
    <name type="scientific">Burkholderia mayonis</name>
    <dbReference type="NCBI Taxonomy" id="1385591"/>
    <lineage>
        <taxon>Bacteria</taxon>
        <taxon>Pseudomonadati</taxon>
        <taxon>Pseudomonadota</taxon>
        <taxon>Betaproteobacteria</taxon>
        <taxon>Burkholderiales</taxon>
        <taxon>Burkholderiaceae</taxon>
        <taxon>Burkholderia</taxon>
        <taxon>pseudomallei group</taxon>
    </lineage>
</organism>
<reference evidence="1 2" key="1">
    <citation type="submission" date="2015-12" db="EMBL/GenBank/DDBJ databases">
        <title>Diversity of Burkholderia near neighbor genomes.</title>
        <authorList>
            <person name="Sahl J."/>
            <person name="Wagner D."/>
            <person name="Keim P."/>
        </authorList>
    </citation>
    <scope>NUCLEOTIDE SEQUENCE [LARGE SCALE GENOMIC DNA]</scope>
    <source>
        <strain evidence="1 2">BDU6</strain>
    </source>
</reference>